<comment type="pathway">
    <text evidence="2">Cell wall biogenesis; lipoteichoic acid biosynthesis.</text>
</comment>
<dbReference type="Proteomes" id="UP000018934">
    <property type="component" value="Chromosome"/>
</dbReference>
<evidence type="ECO:0000256" key="6">
    <source>
        <dbReference type="ARBA" id="ARBA00023136"/>
    </source>
</evidence>
<dbReference type="EMBL" id="CP007033">
    <property type="protein sequence ID" value="AHF10077.1"/>
    <property type="molecule type" value="Genomic_DNA"/>
</dbReference>
<dbReference type="SUPFAM" id="SSF53649">
    <property type="entry name" value="Alkaline phosphatase-like"/>
    <property type="match status" value="1"/>
</dbReference>
<feature type="transmembrane region" description="Helical" evidence="7">
    <location>
        <begin position="21"/>
        <end position="40"/>
    </location>
</feature>
<dbReference type="InterPro" id="IPR050448">
    <property type="entry name" value="OpgB/LTA_synthase_biosynth"/>
</dbReference>
<dbReference type="PANTHER" id="PTHR47371">
    <property type="entry name" value="LIPOTEICHOIC ACID SYNTHASE"/>
    <property type="match status" value="1"/>
</dbReference>
<dbReference type="InterPro" id="IPR000917">
    <property type="entry name" value="Sulfatase_N"/>
</dbReference>
<feature type="transmembrane region" description="Helical" evidence="7">
    <location>
        <begin position="52"/>
        <end position="79"/>
    </location>
</feature>
<keyword evidence="3" id="KW-1003">Cell membrane</keyword>
<sequence>MSYMVKAFQGFVRSPLRTRKLSAKGFLIWIAATAFVQVIIAEMIQRGDFKSALVWIYSNLLVFLMNDFLAIVLLCFFLFLTGNLRLTVISSSVLLILLSLTNMVKKQFLGDPLFPWDFGRFDQVYNLLPKISGEVLPVLFFLGVMIIVLILAGVFFVPKYRLRLRTRMGVLAGVAILIPLLVFYRHTPLQTLFKMAEIEHIYWVQTQNSLQNGFLLGFMMNTEYIMVLKPAGYSEETISKITAEDKAGSSAAAAGVQDSGMKPDIVVILDESFWDPTRLPKVAFSEDPLPNFRELSNEGTSGEILSPVFGGSTANVEFEFLTGLSTNFLPQGAIAYQQYVTKSLPALPNLLQRYGYETTAIHPYHGWFYDRDKIYPLLGFQHFYSLEDFNGAKIDGEYIADIEVSKRIIQELQTADQPEFIFAVTMQNHGPYPADRYSDHTVSTSGSLTSEGKGILDTYAEGVRDADASLAYLTDYLRKSDRPTIVVYFGDHLPFLGKDYQVYKETGYITGNENEWSTGDTLKMKSVPLIIWSNDQQDTVETNANADTDTDTDTDTSSADAAKTIRSATDLGLISPSFLGAYLLKQLNYPGNTIFEYTGRMADVLPVYGKSVFVDQYGQTYDELPSSFQEAEKDYWLLEYDLLFGKQYSKK</sequence>
<evidence type="ECO:0000259" key="8">
    <source>
        <dbReference type="Pfam" id="PF00884"/>
    </source>
</evidence>
<evidence type="ECO:0000256" key="7">
    <source>
        <dbReference type="SAM" id="Phobius"/>
    </source>
</evidence>
<evidence type="ECO:0000256" key="4">
    <source>
        <dbReference type="ARBA" id="ARBA00022692"/>
    </source>
</evidence>
<evidence type="ECO:0000313" key="10">
    <source>
        <dbReference type="Proteomes" id="UP000018934"/>
    </source>
</evidence>
<proteinExistence type="predicted"/>
<feature type="domain" description="Sulfatase N-terminal" evidence="8">
    <location>
        <begin position="263"/>
        <end position="569"/>
    </location>
</feature>
<keyword evidence="6 7" id="KW-0472">Membrane</keyword>
<dbReference type="InterPro" id="IPR017850">
    <property type="entry name" value="Alkaline_phosphatase_core_sf"/>
</dbReference>
<feature type="transmembrane region" description="Helical" evidence="7">
    <location>
        <begin position="169"/>
        <end position="186"/>
    </location>
</feature>
<dbReference type="RefSeq" id="WP_019226293.1">
    <property type="nucleotide sequence ID" value="NZ_CP007033.1"/>
</dbReference>
<gene>
    <name evidence="9" type="ORF">DEHRE_08300</name>
</gene>
<dbReference type="CDD" id="cd16015">
    <property type="entry name" value="LTA_synthase"/>
    <property type="match status" value="1"/>
</dbReference>
<evidence type="ECO:0000256" key="2">
    <source>
        <dbReference type="ARBA" id="ARBA00004936"/>
    </source>
</evidence>
<evidence type="ECO:0000313" key="9">
    <source>
        <dbReference type="EMBL" id="AHF10077.1"/>
    </source>
</evidence>
<keyword evidence="10" id="KW-1185">Reference proteome</keyword>
<name>A0ABM5P697_DEHRP</name>
<evidence type="ECO:0000256" key="5">
    <source>
        <dbReference type="ARBA" id="ARBA00022989"/>
    </source>
</evidence>
<evidence type="ECO:0000256" key="1">
    <source>
        <dbReference type="ARBA" id="ARBA00004651"/>
    </source>
</evidence>
<feature type="transmembrane region" description="Helical" evidence="7">
    <location>
        <begin position="86"/>
        <end position="104"/>
    </location>
</feature>
<dbReference type="GO" id="GO:0016740">
    <property type="term" value="F:transferase activity"/>
    <property type="evidence" value="ECO:0007669"/>
    <property type="project" value="UniProtKB-KW"/>
</dbReference>
<protein>
    <submittedName>
        <fullName evidence="9">Phosphoglycerol transferase</fullName>
    </submittedName>
</protein>
<dbReference type="PANTHER" id="PTHR47371:SF3">
    <property type="entry name" value="PHOSPHOGLYCEROL TRANSFERASE I"/>
    <property type="match status" value="1"/>
</dbReference>
<keyword evidence="9" id="KW-0808">Transferase</keyword>
<feature type="transmembrane region" description="Helical" evidence="7">
    <location>
        <begin position="135"/>
        <end position="157"/>
    </location>
</feature>
<comment type="subcellular location">
    <subcellularLocation>
        <location evidence="1">Cell membrane</location>
        <topology evidence="1">Multi-pass membrane protein</topology>
    </subcellularLocation>
</comment>
<keyword evidence="4 7" id="KW-0812">Transmembrane</keyword>
<dbReference type="Pfam" id="PF00884">
    <property type="entry name" value="Sulfatase"/>
    <property type="match status" value="1"/>
</dbReference>
<evidence type="ECO:0000256" key="3">
    <source>
        <dbReference type="ARBA" id="ARBA00022475"/>
    </source>
</evidence>
<organism evidence="9 10">
    <name type="scientific">Dehalobacter restrictus (strain DSM 9455 / PER-K23)</name>
    <dbReference type="NCBI Taxonomy" id="871738"/>
    <lineage>
        <taxon>Bacteria</taxon>
        <taxon>Bacillati</taxon>
        <taxon>Bacillota</taxon>
        <taxon>Clostridia</taxon>
        <taxon>Eubacteriales</taxon>
        <taxon>Desulfitobacteriaceae</taxon>
        <taxon>Dehalobacter</taxon>
    </lineage>
</organism>
<reference evidence="9 10" key="1">
    <citation type="journal article" date="2013" name="Stand. Genomic Sci.">
        <title>Complete genome sequence of Dehalobacter restrictus PER-K23(T.).</title>
        <authorList>
            <person name="Kruse T."/>
            <person name="Maillard J."/>
            <person name="Goodwin L."/>
            <person name="Woyke T."/>
            <person name="Teshima H."/>
            <person name="Bruce D."/>
            <person name="Detter C."/>
            <person name="Tapia R."/>
            <person name="Han C."/>
            <person name="Huntemann M."/>
            <person name="Wei C.L."/>
            <person name="Han J."/>
            <person name="Chen A."/>
            <person name="Kyrpides N."/>
            <person name="Szeto E."/>
            <person name="Markowitz V."/>
            <person name="Ivanova N."/>
            <person name="Pagani I."/>
            <person name="Pati A."/>
            <person name="Pitluck S."/>
            <person name="Nolan M."/>
            <person name="Holliger C."/>
            <person name="Smidt H."/>
        </authorList>
    </citation>
    <scope>NUCLEOTIDE SEQUENCE [LARGE SCALE GENOMIC DNA]</scope>
    <source>
        <strain evidence="10">DSM 9455</strain>
    </source>
</reference>
<keyword evidence="5 7" id="KW-1133">Transmembrane helix</keyword>
<dbReference type="Gene3D" id="3.40.720.10">
    <property type="entry name" value="Alkaline Phosphatase, subunit A"/>
    <property type="match status" value="1"/>
</dbReference>
<accession>A0ABM5P697</accession>